<dbReference type="InterPro" id="IPR036286">
    <property type="entry name" value="LexA/Signal_pep-like_sf"/>
</dbReference>
<reference evidence="5" key="1">
    <citation type="submission" date="2023-08" db="EMBL/GenBank/DDBJ databases">
        <title>Genomic analyses of the natural microbiome of Caenorhabditis elegans.</title>
        <authorList>
            <person name="Samuel B."/>
        </authorList>
    </citation>
    <scope>NUCLEOTIDE SEQUENCE</scope>
    <source>
        <strain evidence="5">BIGb0220</strain>
    </source>
</reference>
<evidence type="ECO:0000256" key="1">
    <source>
        <dbReference type="ARBA" id="ARBA00023015"/>
    </source>
</evidence>
<organism evidence="5 6">
    <name type="scientific">Lactococcus lactis</name>
    <dbReference type="NCBI Taxonomy" id="1358"/>
    <lineage>
        <taxon>Bacteria</taxon>
        <taxon>Bacillati</taxon>
        <taxon>Bacillota</taxon>
        <taxon>Bacilli</taxon>
        <taxon>Lactobacillales</taxon>
        <taxon>Streptococcaceae</taxon>
        <taxon>Lactococcus</taxon>
    </lineage>
</organism>
<feature type="domain" description="HTH cro/C1-type" evidence="4">
    <location>
        <begin position="11"/>
        <end position="65"/>
    </location>
</feature>
<dbReference type="Pfam" id="PF01381">
    <property type="entry name" value="HTH_3"/>
    <property type="match status" value="1"/>
</dbReference>
<dbReference type="InterPro" id="IPR039418">
    <property type="entry name" value="LexA-like"/>
</dbReference>
<dbReference type="SUPFAM" id="SSF47413">
    <property type="entry name" value="lambda repressor-like DNA-binding domains"/>
    <property type="match status" value="1"/>
</dbReference>
<dbReference type="InterPro" id="IPR015927">
    <property type="entry name" value="Peptidase_S24_S26A/B/C"/>
</dbReference>
<evidence type="ECO:0000256" key="2">
    <source>
        <dbReference type="ARBA" id="ARBA00023125"/>
    </source>
</evidence>
<evidence type="ECO:0000256" key="3">
    <source>
        <dbReference type="ARBA" id="ARBA00023163"/>
    </source>
</evidence>
<evidence type="ECO:0000313" key="6">
    <source>
        <dbReference type="Proteomes" id="UP001207687"/>
    </source>
</evidence>
<sequence length="241" mass="27943">MKTKIMFPTMVNYYRKLNNLTMEELAEKVNKTKSTISKWESGQRSPKIYEIEEIAQLFGVEPRIMMFGFKDNSNDKYISKTIEIMEQLSDVHKKTVLKTAMELLNKKNTSSNSKFDTLNVRAIEASKNGFWHKDNVSMSVNIPHDAVPASYDEIAIVLGDSMLPHLHHGDILFIKKAQNIDNDKIEKGQLGLYRTKDGNYIKKYQGHYLESLNPKYNNIFFKDDNNLKRIGTVIKTYRSTY</sequence>
<dbReference type="SUPFAM" id="SSF51306">
    <property type="entry name" value="LexA/Signal peptidase"/>
    <property type="match status" value="1"/>
</dbReference>
<dbReference type="PANTHER" id="PTHR40661">
    <property type="match status" value="1"/>
</dbReference>
<name>A0AAW5TRK3_9LACT</name>
<keyword evidence="1" id="KW-0805">Transcription regulation</keyword>
<dbReference type="Proteomes" id="UP001207687">
    <property type="component" value="Unassembled WGS sequence"/>
</dbReference>
<accession>A0AAW5TRK3</accession>
<evidence type="ECO:0000313" key="5">
    <source>
        <dbReference type="EMBL" id="MCW2281483.1"/>
    </source>
</evidence>
<dbReference type="CDD" id="cd00093">
    <property type="entry name" value="HTH_XRE"/>
    <property type="match status" value="1"/>
</dbReference>
<proteinExistence type="predicted"/>
<dbReference type="Pfam" id="PF00717">
    <property type="entry name" value="Peptidase_S24"/>
    <property type="match status" value="1"/>
</dbReference>
<dbReference type="PROSITE" id="PS50943">
    <property type="entry name" value="HTH_CROC1"/>
    <property type="match status" value="1"/>
</dbReference>
<dbReference type="EMBL" id="JAOQNN010000002">
    <property type="protein sequence ID" value="MCW2281483.1"/>
    <property type="molecule type" value="Genomic_DNA"/>
</dbReference>
<dbReference type="Gene3D" id="2.10.109.10">
    <property type="entry name" value="Umud Fragment, subunit A"/>
    <property type="match status" value="1"/>
</dbReference>
<dbReference type="RefSeq" id="WP_264654015.1">
    <property type="nucleotide sequence ID" value="NZ_JAOQNN010000002.1"/>
</dbReference>
<protein>
    <submittedName>
        <fullName evidence="5">Transcriptional regulator with XRE-family HTH domain</fullName>
    </submittedName>
</protein>
<gene>
    <name evidence="5" type="ORF">M2256_002005</name>
</gene>
<dbReference type="GO" id="GO:0003677">
    <property type="term" value="F:DNA binding"/>
    <property type="evidence" value="ECO:0007669"/>
    <property type="project" value="UniProtKB-KW"/>
</dbReference>
<dbReference type="Gene3D" id="1.10.260.40">
    <property type="entry name" value="lambda repressor-like DNA-binding domains"/>
    <property type="match status" value="1"/>
</dbReference>
<comment type="caution">
    <text evidence="5">The sequence shown here is derived from an EMBL/GenBank/DDBJ whole genome shotgun (WGS) entry which is preliminary data.</text>
</comment>
<keyword evidence="2" id="KW-0238">DNA-binding</keyword>
<dbReference type="PANTHER" id="PTHR40661:SF1">
    <property type="entry name" value="HTH CRO_C1-TYPE DOMAIN-CONTAINING PROTEIN"/>
    <property type="match status" value="1"/>
</dbReference>
<dbReference type="SMART" id="SM00530">
    <property type="entry name" value="HTH_XRE"/>
    <property type="match status" value="1"/>
</dbReference>
<evidence type="ECO:0000259" key="4">
    <source>
        <dbReference type="PROSITE" id="PS50943"/>
    </source>
</evidence>
<dbReference type="CDD" id="cd06529">
    <property type="entry name" value="S24_LexA-like"/>
    <property type="match status" value="1"/>
</dbReference>
<dbReference type="InterPro" id="IPR001387">
    <property type="entry name" value="Cro/C1-type_HTH"/>
</dbReference>
<keyword evidence="3" id="KW-0804">Transcription</keyword>
<dbReference type="InterPro" id="IPR010982">
    <property type="entry name" value="Lambda_DNA-bd_dom_sf"/>
</dbReference>
<dbReference type="AlphaFoldDB" id="A0AAW5TRK3"/>